<organism evidence="1 2">
    <name type="scientific">Megasphaera hexanoica</name>
    <dbReference type="NCBI Taxonomy" id="1675036"/>
    <lineage>
        <taxon>Bacteria</taxon>
        <taxon>Bacillati</taxon>
        <taxon>Bacillota</taxon>
        <taxon>Negativicutes</taxon>
        <taxon>Veillonellales</taxon>
        <taxon>Veillonellaceae</taxon>
        <taxon>Megasphaera</taxon>
    </lineage>
</organism>
<reference evidence="1 2" key="1">
    <citation type="submission" date="2020-04" db="EMBL/GenBank/DDBJ databases">
        <authorList>
            <person name="Hitch T.C.A."/>
            <person name="Wylensek D."/>
            <person name="Clavel T."/>
        </authorList>
    </citation>
    <scope>NUCLEOTIDE SEQUENCE [LARGE SCALE GENOMIC DNA]</scope>
    <source>
        <strain evidence="1 2">Oil-RF-744-FAT-WT-6-1</strain>
    </source>
</reference>
<evidence type="ECO:0000313" key="2">
    <source>
        <dbReference type="Proteomes" id="UP000591071"/>
    </source>
</evidence>
<dbReference type="RefSeq" id="WP_059076895.1">
    <property type="nucleotide sequence ID" value="NZ_JABAFG010000007.1"/>
</dbReference>
<gene>
    <name evidence="1" type="ORF">HF872_05745</name>
</gene>
<protein>
    <submittedName>
        <fullName evidence="1">Ribonuclease Z</fullName>
    </submittedName>
</protein>
<comment type="caution">
    <text evidence="1">The sequence shown here is derived from an EMBL/GenBank/DDBJ whole genome shotgun (WGS) entry which is preliminary data.</text>
</comment>
<dbReference type="AlphaFoldDB" id="A0A848BS86"/>
<accession>A0A848BS86</accession>
<evidence type="ECO:0000313" key="1">
    <source>
        <dbReference type="EMBL" id="NME28125.1"/>
    </source>
</evidence>
<dbReference type="EMBL" id="JABAFG010000007">
    <property type="protein sequence ID" value="NME28125.1"/>
    <property type="molecule type" value="Genomic_DNA"/>
</dbReference>
<proteinExistence type="predicted"/>
<sequence>MIIMTVVDDHGGLCFNQRRQSQDRKLRQRMLEIAGTKGIWMDAYSASMFTEAADRIHVDDDFLNQAGQGDFCFVEDKAVLPYADRIEKIILFRWNRAYPSDMYFDITLESPWRLQESHDFSGFSHDTITEEVYAK</sequence>
<dbReference type="Proteomes" id="UP000591071">
    <property type="component" value="Unassembled WGS sequence"/>
</dbReference>
<name>A0A848BS86_9FIRM</name>